<dbReference type="Proteomes" id="UP000091956">
    <property type="component" value="Unassembled WGS sequence"/>
</dbReference>
<gene>
    <name evidence="2" type="ORF">VE01_02089</name>
</gene>
<accession>A0A1B8GVE2</accession>
<dbReference type="GeneID" id="28835475"/>
<evidence type="ECO:0000313" key="2">
    <source>
        <dbReference type="EMBL" id="OBT99786.1"/>
    </source>
</evidence>
<evidence type="ECO:0000256" key="1">
    <source>
        <dbReference type="SAM" id="SignalP"/>
    </source>
</evidence>
<protein>
    <recommendedName>
        <fullName evidence="4">Extracellular membrane protein CFEM domain-containing protein</fullName>
    </recommendedName>
</protein>
<dbReference type="STRING" id="342668.A0A1B8GVE2"/>
<feature type="chain" id="PRO_5008609044" description="Extracellular membrane protein CFEM domain-containing protein" evidence="1">
    <location>
        <begin position="21"/>
        <end position="181"/>
    </location>
</feature>
<keyword evidence="1" id="KW-0732">Signal</keyword>
<keyword evidence="3" id="KW-1185">Reference proteome</keyword>
<feature type="signal peptide" evidence="1">
    <location>
        <begin position="1"/>
        <end position="20"/>
    </location>
</feature>
<dbReference type="OrthoDB" id="3564856at2759"/>
<reference evidence="2 3" key="1">
    <citation type="submission" date="2016-03" db="EMBL/GenBank/DDBJ databases">
        <title>Comparative genomics of Pseudogymnoascus destructans, the fungus causing white-nose syndrome of bats.</title>
        <authorList>
            <person name="Palmer J.M."/>
            <person name="Drees K.P."/>
            <person name="Foster J.T."/>
            <person name="Lindner D.L."/>
        </authorList>
    </citation>
    <scope>NUCLEOTIDE SEQUENCE [LARGE SCALE GENOMIC DNA]</scope>
    <source>
        <strain evidence="2 3">UAMH 10579</strain>
    </source>
</reference>
<evidence type="ECO:0000313" key="3">
    <source>
        <dbReference type="Proteomes" id="UP000091956"/>
    </source>
</evidence>
<name>A0A1B8GVE2_9PEZI</name>
<proteinExistence type="predicted"/>
<reference evidence="3" key="2">
    <citation type="journal article" date="2018" name="Nat. Commun.">
        <title>Extreme sensitivity to ultraviolet light in the fungal pathogen causing white-nose syndrome of bats.</title>
        <authorList>
            <person name="Palmer J.M."/>
            <person name="Drees K.P."/>
            <person name="Foster J.T."/>
            <person name="Lindner D.L."/>
        </authorList>
    </citation>
    <scope>NUCLEOTIDE SEQUENCE [LARGE SCALE GENOMIC DNA]</scope>
    <source>
        <strain evidence="3">UAMH 10579</strain>
    </source>
</reference>
<dbReference type="RefSeq" id="XP_018133519.1">
    <property type="nucleotide sequence ID" value="XM_018271600.1"/>
</dbReference>
<dbReference type="AlphaFoldDB" id="A0A1B8GVE2"/>
<sequence length="181" mass="19086">MRPSLFIAIYLTSVAQVALCQKVYINQVPEYSQLPACAEVPLSTIVRNMVSGCGDNHQTTSYGCFCVSSSAKFDRVIGTAVASRCTDSPQEAAASALSVFDNYCHLLSVPADNTATATAPATGTTQGPTIVVNSSVTWQTYTPVRTQAPIPSLSAAASNRTNILAVLAEIVCIGMLFNLLM</sequence>
<organism evidence="2 3">
    <name type="scientific">Pseudogymnoascus verrucosus</name>
    <dbReference type="NCBI Taxonomy" id="342668"/>
    <lineage>
        <taxon>Eukaryota</taxon>
        <taxon>Fungi</taxon>
        <taxon>Dikarya</taxon>
        <taxon>Ascomycota</taxon>
        <taxon>Pezizomycotina</taxon>
        <taxon>Leotiomycetes</taxon>
        <taxon>Thelebolales</taxon>
        <taxon>Thelebolaceae</taxon>
        <taxon>Pseudogymnoascus</taxon>
    </lineage>
</organism>
<dbReference type="EMBL" id="KV460211">
    <property type="protein sequence ID" value="OBT99786.1"/>
    <property type="molecule type" value="Genomic_DNA"/>
</dbReference>
<evidence type="ECO:0008006" key="4">
    <source>
        <dbReference type="Google" id="ProtNLM"/>
    </source>
</evidence>